<dbReference type="InterPro" id="IPR000742">
    <property type="entry name" value="EGF"/>
</dbReference>
<comment type="caution">
    <text evidence="11">The sequence shown here is derived from an EMBL/GenBank/DDBJ whole genome shotgun (WGS) entry which is preliminary data.</text>
</comment>
<dbReference type="GO" id="GO:0005576">
    <property type="term" value="C:extracellular region"/>
    <property type="evidence" value="ECO:0007669"/>
    <property type="project" value="UniProtKB-SubCell"/>
</dbReference>
<dbReference type="InterPro" id="IPR000152">
    <property type="entry name" value="EGF-type_Asp/Asn_hydroxyl_site"/>
</dbReference>
<protein>
    <submittedName>
        <fullName evidence="11">FBN2 protein</fullName>
    </submittedName>
</protein>
<evidence type="ECO:0000256" key="6">
    <source>
        <dbReference type="ARBA" id="ARBA00023157"/>
    </source>
</evidence>
<sequence>CECPFGYNLDYTGVNCVDTRQGFCFTEVLQTMCQMSSTNRNLVTKSECCCNSGRSWGPQCELCPLPGTAHYKKMCPHGPGYSTDGRAPPLPPSTDIDECKVLPNLCRNGQCINSIGSFRCHCRLGYTPD</sequence>
<dbReference type="SUPFAM" id="SSF57581">
    <property type="entry name" value="TB module/8-cys domain"/>
    <property type="match status" value="1"/>
</dbReference>
<reference evidence="11 12" key="1">
    <citation type="submission" date="2019-09" db="EMBL/GenBank/DDBJ databases">
        <title>Bird 10,000 Genomes (B10K) Project - Family phase.</title>
        <authorList>
            <person name="Zhang G."/>
        </authorList>
    </citation>
    <scope>NUCLEOTIDE SEQUENCE [LARGE SCALE GENOMIC DNA]</scope>
    <source>
        <strain evidence="11">B10K-DU-029-43</strain>
        <tissue evidence="11">Heart</tissue>
    </source>
</reference>
<evidence type="ECO:0000256" key="4">
    <source>
        <dbReference type="ARBA" id="ARBA00022729"/>
    </source>
</evidence>
<dbReference type="SMART" id="SM00179">
    <property type="entry name" value="EGF_CA"/>
    <property type="match status" value="1"/>
</dbReference>
<evidence type="ECO:0000256" key="7">
    <source>
        <dbReference type="ARBA" id="ARBA00023180"/>
    </source>
</evidence>
<feature type="domain" description="EGF-like" evidence="9">
    <location>
        <begin position="95"/>
        <end position="129"/>
    </location>
</feature>
<dbReference type="Proteomes" id="UP000574967">
    <property type="component" value="Unassembled WGS sequence"/>
</dbReference>
<dbReference type="Gene3D" id="3.90.290.10">
    <property type="entry name" value="TGF-beta binding (TB) domain"/>
    <property type="match status" value="1"/>
</dbReference>
<dbReference type="PROSITE" id="PS00010">
    <property type="entry name" value="ASX_HYDROXYL"/>
    <property type="match status" value="1"/>
</dbReference>
<proteinExistence type="predicted"/>
<keyword evidence="7" id="KW-0325">Glycoprotein</keyword>
<dbReference type="Pfam" id="PF00683">
    <property type="entry name" value="TB"/>
    <property type="match status" value="1"/>
</dbReference>
<dbReference type="InterPro" id="IPR049883">
    <property type="entry name" value="NOTCH1_EGF-like"/>
</dbReference>
<feature type="non-terminal residue" evidence="11">
    <location>
        <position position="1"/>
    </location>
</feature>
<feature type="non-terminal residue" evidence="11">
    <location>
        <position position="129"/>
    </location>
</feature>
<accession>A0A7K6J0H9</accession>
<comment type="caution">
    <text evidence="8">Lacks conserved residue(s) required for the propagation of feature annotation.</text>
</comment>
<dbReference type="FunFam" id="2.10.25.10:FF:000003">
    <property type="entry name" value="fibrillin-1 isoform X1"/>
    <property type="match status" value="1"/>
</dbReference>
<evidence type="ECO:0000256" key="2">
    <source>
        <dbReference type="ARBA" id="ARBA00022525"/>
    </source>
</evidence>
<dbReference type="Gene3D" id="2.10.25.10">
    <property type="entry name" value="Laminin"/>
    <property type="match status" value="1"/>
</dbReference>
<keyword evidence="12" id="KW-1185">Reference proteome</keyword>
<dbReference type="PROSITE" id="PS01187">
    <property type="entry name" value="EGF_CA"/>
    <property type="match status" value="1"/>
</dbReference>
<dbReference type="InterPro" id="IPR017878">
    <property type="entry name" value="TB_dom"/>
</dbReference>
<keyword evidence="6" id="KW-1015">Disulfide bond</keyword>
<dbReference type="GO" id="GO:0005509">
    <property type="term" value="F:calcium ion binding"/>
    <property type="evidence" value="ECO:0007669"/>
    <property type="project" value="InterPro"/>
</dbReference>
<gene>
    <name evidence="11" type="primary">Fbn2_2</name>
    <name evidence="11" type="ORF">MACNIG_R12957</name>
</gene>
<dbReference type="FunFam" id="3.90.290.10:FF:000011">
    <property type="entry name" value="Fibrillin 2"/>
    <property type="match status" value="1"/>
</dbReference>
<feature type="domain" description="TB" evidence="10">
    <location>
        <begin position="22"/>
        <end position="75"/>
    </location>
</feature>
<evidence type="ECO:0000313" key="12">
    <source>
        <dbReference type="Proteomes" id="UP000574967"/>
    </source>
</evidence>
<comment type="subcellular location">
    <subcellularLocation>
        <location evidence="1">Secreted</location>
    </subcellularLocation>
</comment>
<dbReference type="PROSITE" id="PS01186">
    <property type="entry name" value="EGF_2"/>
    <property type="match status" value="1"/>
</dbReference>
<dbReference type="CDD" id="cd00054">
    <property type="entry name" value="EGF_CA"/>
    <property type="match status" value="1"/>
</dbReference>
<keyword evidence="4" id="KW-0732">Signal</keyword>
<evidence type="ECO:0000256" key="5">
    <source>
        <dbReference type="ARBA" id="ARBA00022737"/>
    </source>
</evidence>
<dbReference type="InterPro" id="IPR052080">
    <property type="entry name" value="vWF_C/EGF_Fibrillin"/>
</dbReference>
<keyword evidence="5" id="KW-0677">Repeat</keyword>
<keyword evidence="2" id="KW-0964">Secreted</keyword>
<organism evidence="11 12">
    <name type="scientific">Machaerirhynchus nigripectus</name>
    <dbReference type="NCBI Taxonomy" id="1160894"/>
    <lineage>
        <taxon>Eukaryota</taxon>
        <taxon>Metazoa</taxon>
        <taxon>Chordata</taxon>
        <taxon>Craniata</taxon>
        <taxon>Vertebrata</taxon>
        <taxon>Euteleostomi</taxon>
        <taxon>Archelosauria</taxon>
        <taxon>Archosauria</taxon>
        <taxon>Dinosauria</taxon>
        <taxon>Saurischia</taxon>
        <taxon>Theropoda</taxon>
        <taxon>Coelurosauria</taxon>
        <taxon>Aves</taxon>
        <taxon>Neognathae</taxon>
        <taxon>Neoaves</taxon>
        <taxon>Telluraves</taxon>
        <taxon>Australaves</taxon>
        <taxon>Passeriformes</taxon>
        <taxon>Corvoidea</taxon>
        <taxon>Dicruridae</taxon>
        <taxon>Machaerirhynchus</taxon>
    </lineage>
</organism>
<dbReference type="AlphaFoldDB" id="A0A7K6J0H9"/>
<dbReference type="PROSITE" id="PS51364">
    <property type="entry name" value="TB"/>
    <property type="match status" value="1"/>
</dbReference>
<dbReference type="InterPro" id="IPR036773">
    <property type="entry name" value="TB_dom_sf"/>
</dbReference>
<dbReference type="Pfam" id="PF07645">
    <property type="entry name" value="EGF_CA"/>
    <property type="match status" value="1"/>
</dbReference>
<dbReference type="PANTHER" id="PTHR47333:SF5">
    <property type="entry name" value="FIBRILLIN-3"/>
    <property type="match status" value="1"/>
</dbReference>
<dbReference type="SUPFAM" id="SSF57196">
    <property type="entry name" value="EGF/Laminin"/>
    <property type="match status" value="1"/>
</dbReference>
<name>A0A7K6J0H9_9CORV</name>
<evidence type="ECO:0000256" key="3">
    <source>
        <dbReference type="ARBA" id="ARBA00022536"/>
    </source>
</evidence>
<evidence type="ECO:0000256" key="1">
    <source>
        <dbReference type="ARBA" id="ARBA00004613"/>
    </source>
</evidence>
<dbReference type="PROSITE" id="PS50026">
    <property type="entry name" value="EGF_3"/>
    <property type="match status" value="1"/>
</dbReference>
<evidence type="ECO:0000259" key="10">
    <source>
        <dbReference type="PROSITE" id="PS51364"/>
    </source>
</evidence>
<dbReference type="PANTHER" id="PTHR47333">
    <property type="entry name" value="VON WILLEBRAND FACTOR C AND EGF DOMAIN-CONTAINING PROTEIN"/>
    <property type="match status" value="1"/>
</dbReference>
<keyword evidence="3 8" id="KW-0245">EGF-like domain</keyword>
<dbReference type="InterPro" id="IPR018097">
    <property type="entry name" value="EGF_Ca-bd_CS"/>
</dbReference>
<evidence type="ECO:0000259" key="9">
    <source>
        <dbReference type="PROSITE" id="PS50026"/>
    </source>
</evidence>
<evidence type="ECO:0000256" key="8">
    <source>
        <dbReference type="PROSITE-ProRule" id="PRU00076"/>
    </source>
</evidence>
<dbReference type="InterPro" id="IPR001881">
    <property type="entry name" value="EGF-like_Ca-bd_dom"/>
</dbReference>
<evidence type="ECO:0000313" key="11">
    <source>
        <dbReference type="EMBL" id="NWV93308.1"/>
    </source>
</evidence>
<dbReference type="EMBL" id="VZRQ01005070">
    <property type="protein sequence ID" value="NWV93308.1"/>
    <property type="molecule type" value="Genomic_DNA"/>
</dbReference>